<dbReference type="RefSeq" id="WP_343072913.1">
    <property type="nucleotide sequence ID" value="NZ_BAAALO010000026.1"/>
</dbReference>
<dbReference type="EMBL" id="JACHIU010000001">
    <property type="protein sequence ID" value="MBB6476352.1"/>
    <property type="molecule type" value="Genomic_DNA"/>
</dbReference>
<comment type="caution">
    <text evidence="3">The sequence shown here is derived from an EMBL/GenBank/DDBJ whole genome shotgun (WGS) entry which is preliminary data.</text>
</comment>
<dbReference type="InterPro" id="IPR036514">
    <property type="entry name" value="SGNH_hydro_sf"/>
</dbReference>
<proteinExistence type="predicted"/>
<keyword evidence="4" id="KW-1185">Reference proteome</keyword>
<name>A0A7X0IMB5_9ACTN</name>
<keyword evidence="1" id="KW-0812">Transmembrane</keyword>
<accession>A0A7X0IMB5</accession>
<sequence>MGGLTKEMWTPGIARAARRIATAAAVGGGGATALGVAVYGLVQVEAVIARRSIGRRYGMNGPRADGLYGAWHDPRDPADPGAEASRPLRLAMLGDSTAVGLGMRDPATTPGVVIARGLAEVAGRPVRLGVHGRSGSVSADLVWQVDRALRTEPDIAVIFIGANDVTTKTKPAHAVRHLRDAVRRLREAGAEVVVGTCPDLGTVRPIGQPLRWMTRMWSRQLAAAQTVAVVEAGGRTVAFADLLGPEFASYPGEMFGPDRFHPSARGYERAAHAVLPSVCAALGLRAEPRPERGEGSQPIYLAAAIAAEEPGTEVTAARVAGRATGPYGRWATLLRRRPGPMPHGA</sequence>
<dbReference type="GO" id="GO:0004622">
    <property type="term" value="F:phosphatidylcholine lysophospholipase activity"/>
    <property type="evidence" value="ECO:0007669"/>
    <property type="project" value="TreeGrafter"/>
</dbReference>
<feature type="transmembrane region" description="Helical" evidence="1">
    <location>
        <begin position="20"/>
        <end position="42"/>
    </location>
</feature>
<organism evidence="3 4">
    <name type="scientific">Sphaerisporangium rubeum</name>
    <dbReference type="NCBI Taxonomy" id="321317"/>
    <lineage>
        <taxon>Bacteria</taxon>
        <taxon>Bacillati</taxon>
        <taxon>Actinomycetota</taxon>
        <taxon>Actinomycetes</taxon>
        <taxon>Streptosporangiales</taxon>
        <taxon>Streptosporangiaceae</taxon>
        <taxon>Sphaerisporangium</taxon>
    </lineage>
</organism>
<dbReference type="InterPro" id="IPR051532">
    <property type="entry name" value="Ester_Hydrolysis_Enzymes"/>
</dbReference>
<dbReference type="Gene3D" id="3.40.50.1110">
    <property type="entry name" value="SGNH hydrolase"/>
    <property type="match status" value="1"/>
</dbReference>
<dbReference type="Pfam" id="PF13472">
    <property type="entry name" value="Lipase_GDSL_2"/>
    <property type="match status" value="1"/>
</dbReference>
<dbReference type="PANTHER" id="PTHR30383">
    <property type="entry name" value="THIOESTERASE 1/PROTEASE 1/LYSOPHOSPHOLIPASE L1"/>
    <property type="match status" value="1"/>
</dbReference>
<evidence type="ECO:0000256" key="1">
    <source>
        <dbReference type="SAM" id="Phobius"/>
    </source>
</evidence>
<protein>
    <submittedName>
        <fullName evidence="3">Lysophospholipase L1-like esterase</fullName>
    </submittedName>
</protein>
<gene>
    <name evidence="3" type="ORF">BJ992_005783</name>
</gene>
<keyword evidence="1" id="KW-1133">Transmembrane helix</keyword>
<evidence type="ECO:0000313" key="3">
    <source>
        <dbReference type="EMBL" id="MBB6476352.1"/>
    </source>
</evidence>
<evidence type="ECO:0000259" key="2">
    <source>
        <dbReference type="Pfam" id="PF13472"/>
    </source>
</evidence>
<evidence type="ECO:0000313" key="4">
    <source>
        <dbReference type="Proteomes" id="UP000555564"/>
    </source>
</evidence>
<dbReference type="AlphaFoldDB" id="A0A7X0IMB5"/>
<dbReference type="CDD" id="cd01836">
    <property type="entry name" value="FeeA_FeeB_like"/>
    <property type="match status" value="1"/>
</dbReference>
<dbReference type="PANTHER" id="PTHR30383:SF5">
    <property type="entry name" value="SGNH HYDROLASE-TYPE ESTERASE DOMAIN-CONTAINING PROTEIN"/>
    <property type="match status" value="1"/>
</dbReference>
<keyword evidence="1" id="KW-0472">Membrane</keyword>
<dbReference type="InterPro" id="IPR013830">
    <property type="entry name" value="SGNH_hydro"/>
</dbReference>
<dbReference type="Proteomes" id="UP000555564">
    <property type="component" value="Unassembled WGS sequence"/>
</dbReference>
<reference evidence="3 4" key="1">
    <citation type="submission" date="2020-08" db="EMBL/GenBank/DDBJ databases">
        <title>Sequencing the genomes of 1000 actinobacteria strains.</title>
        <authorList>
            <person name="Klenk H.-P."/>
        </authorList>
    </citation>
    <scope>NUCLEOTIDE SEQUENCE [LARGE SCALE GENOMIC DNA]</scope>
    <source>
        <strain evidence="3 4">DSM 44936</strain>
    </source>
</reference>
<feature type="domain" description="SGNH hydrolase-type esterase" evidence="2">
    <location>
        <begin position="93"/>
        <end position="269"/>
    </location>
</feature>
<dbReference type="SUPFAM" id="SSF52266">
    <property type="entry name" value="SGNH hydrolase"/>
    <property type="match status" value="1"/>
</dbReference>